<dbReference type="PIRSF" id="PIRSF006351">
    <property type="entry name" value="PTS_EIIC-Cellobiose"/>
    <property type="match status" value="1"/>
</dbReference>
<dbReference type="InterPro" id="IPR051088">
    <property type="entry name" value="PTS_Sugar-EIIC/EIIB"/>
</dbReference>
<evidence type="ECO:0000256" key="9">
    <source>
        <dbReference type="SAM" id="Phobius"/>
    </source>
</evidence>
<dbReference type="Proteomes" id="UP000019247">
    <property type="component" value="Unassembled WGS sequence"/>
</dbReference>
<dbReference type="AlphaFoldDB" id="W6TCU3"/>
<evidence type="ECO:0000256" key="8">
    <source>
        <dbReference type="PIRNR" id="PIRNR006351"/>
    </source>
</evidence>
<organism evidence="11 12">
    <name type="scientific">Lactiplantibacillus fabifermentans T30PCM01</name>
    <dbReference type="NCBI Taxonomy" id="1400520"/>
    <lineage>
        <taxon>Bacteria</taxon>
        <taxon>Bacillati</taxon>
        <taxon>Bacillota</taxon>
        <taxon>Bacilli</taxon>
        <taxon>Lactobacillales</taxon>
        <taxon>Lactobacillaceae</taxon>
        <taxon>Lactiplantibacillus</taxon>
    </lineage>
</organism>
<keyword evidence="7 8" id="KW-0472">Membrane</keyword>
<keyword evidence="3 8" id="KW-1003">Cell membrane</keyword>
<feature type="transmembrane region" description="Helical" evidence="9">
    <location>
        <begin position="389"/>
        <end position="411"/>
    </location>
</feature>
<keyword evidence="6 9" id="KW-1133">Transmembrane helix</keyword>
<dbReference type="NCBIfam" id="TIGR00410">
    <property type="entry name" value="lacE"/>
    <property type="match status" value="1"/>
</dbReference>
<dbReference type="PANTHER" id="PTHR33989">
    <property type="match status" value="1"/>
</dbReference>
<proteinExistence type="predicted"/>
<comment type="function">
    <text evidence="8">The phosphoenolpyruvate-dependent sugar phosphotransferase system (PTS), a major carbohydrate active -transport system, catalyzes the phosphorylation of incoming sugar substrates concomitant with their translocation across the cell membrane.</text>
</comment>
<dbReference type="GO" id="GO:0009401">
    <property type="term" value="P:phosphoenolpyruvate-dependent sugar phosphotransferase system"/>
    <property type="evidence" value="ECO:0007669"/>
    <property type="project" value="InterPro"/>
</dbReference>
<dbReference type="STRING" id="1400520.LFAB_04105"/>
<evidence type="ECO:0000256" key="1">
    <source>
        <dbReference type="ARBA" id="ARBA00004651"/>
    </source>
</evidence>
<feature type="transmembrane region" description="Helical" evidence="9">
    <location>
        <begin position="317"/>
        <end position="338"/>
    </location>
</feature>
<keyword evidence="2 8" id="KW-0813">Transport</keyword>
<evidence type="ECO:0000256" key="5">
    <source>
        <dbReference type="ARBA" id="ARBA00022692"/>
    </source>
</evidence>
<sequence>MMQKKFEQVLMPFATKLGNNVVLMSLRDGFLIITPLIIVTSIFLLLGNFPIPGWESFWTGILGPHWTEWFSSVSNSVFSFTGVLACFGIAYAYGKNRGLHGINSAAVAFISFLIMTPTTVEVGKKTVGAVETVFLGPNGIFLGIITAIISVEVFRFAVRHHWTIKMPDGVPPAVAQSFDALIPSALVVLVFFLVRILFSLTDFNTAYNFIYTMLQAPLKNVGNSLPSVTLYNFLASLLWCFGINGPAITNSVWSPIFFVLTQDNLSAWRAGEHLPHIYTQQFIDIFTTYGGGGSTLSLLILMLTICHSKRIRELGKLAIVPGIFGINEPVIFGLPVVLNPIIAIPFIIVPVVNTLISGVVFTLGWVPYTNGVMLPWTTPPIISGWLSTGSIYGSILQLFELVLGILIYYPFIKMLDNQYLDEEKKAAELEDIDIDFSMV</sequence>
<feature type="transmembrane region" description="Helical" evidence="9">
    <location>
        <begin position="140"/>
        <end position="158"/>
    </location>
</feature>
<evidence type="ECO:0000256" key="7">
    <source>
        <dbReference type="ARBA" id="ARBA00023136"/>
    </source>
</evidence>
<dbReference type="EMBL" id="AWWK01000021">
    <property type="protein sequence ID" value="ETY74990.1"/>
    <property type="molecule type" value="Genomic_DNA"/>
</dbReference>
<feature type="transmembrane region" description="Helical" evidence="9">
    <location>
        <begin position="101"/>
        <end position="120"/>
    </location>
</feature>
<dbReference type="GO" id="GO:1901264">
    <property type="term" value="P:carbohydrate derivative transport"/>
    <property type="evidence" value="ECO:0007669"/>
    <property type="project" value="TreeGrafter"/>
</dbReference>
<name>W6TCU3_9LACO</name>
<feature type="transmembrane region" description="Helical" evidence="9">
    <location>
        <begin position="69"/>
        <end position="94"/>
    </location>
</feature>
<comment type="caution">
    <text evidence="11">The sequence shown here is derived from an EMBL/GenBank/DDBJ whole genome shotgun (WGS) entry which is preliminary data.</text>
</comment>
<dbReference type="GO" id="GO:0005886">
    <property type="term" value="C:plasma membrane"/>
    <property type="evidence" value="ECO:0007669"/>
    <property type="project" value="UniProtKB-SubCell"/>
</dbReference>
<evidence type="ECO:0000256" key="4">
    <source>
        <dbReference type="ARBA" id="ARBA00022597"/>
    </source>
</evidence>
<accession>W6TCU3</accession>
<evidence type="ECO:0000256" key="3">
    <source>
        <dbReference type="ARBA" id="ARBA00022475"/>
    </source>
</evidence>
<dbReference type="InterPro" id="IPR003352">
    <property type="entry name" value="PTS_EIIC"/>
</dbReference>
<evidence type="ECO:0000259" key="10">
    <source>
        <dbReference type="PROSITE" id="PS51105"/>
    </source>
</evidence>
<evidence type="ECO:0000313" key="12">
    <source>
        <dbReference type="Proteomes" id="UP000019247"/>
    </source>
</evidence>
<gene>
    <name evidence="11" type="ORF">LFAB_04105</name>
</gene>
<evidence type="ECO:0000256" key="2">
    <source>
        <dbReference type="ARBA" id="ARBA00022448"/>
    </source>
</evidence>
<dbReference type="HOGENOM" id="CLU_029688_1_0_9"/>
<feature type="domain" description="PTS EIIC type-3" evidence="10">
    <location>
        <begin position="6"/>
        <end position="411"/>
    </location>
</feature>
<dbReference type="PANTHER" id="PTHR33989:SF4">
    <property type="entry name" value="PTS SYSTEM N,N'-DIACETYLCHITOBIOSE-SPECIFIC EIIC COMPONENT"/>
    <property type="match status" value="1"/>
</dbReference>
<evidence type="ECO:0000313" key="11">
    <source>
        <dbReference type="EMBL" id="ETY74990.1"/>
    </source>
</evidence>
<keyword evidence="5 9" id="KW-0812">Transmembrane</keyword>
<dbReference type="eggNOG" id="COG1455">
    <property type="taxonomic scope" value="Bacteria"/>
</dbReference>
<dbReference type="GO" id="GO:0008982">
    <property type="term" value="F:protein-N(PI)-phosphohistidine-sugar phosphotransferase activity"/>
    <property type="evidence" value="ECO:0007669"/>
    <property type="project" value="UniProtKB-UniRule"/>
</dbReference>
<comment type="subcellular location">
    <subcellularLocation>
        <location evidence="1">Cell membrane</location>
        <topology evidence="1">Multi-pass membrane protein</topology>
    </subcellularLocation>
</comment>
<reference evidence="11 12" key="1">
    <citation type="journal article" date="2014" name="Genome Announc.">
        <title>Genome Sequence of Lactobacillus fabifermentans Strain T30PCM01, Isolated from Fermenting Grape Marc.</title>
        <authorList>
            <person name="Treu L."/>
            <person name="Vendramin V."/>
            <person name="Bovo B."/>
            <person name="Giacomini A."/>
            <person name="Corich V."/>
            <person name="Campanaro S."/>
        </authorList>
    </citation>
    <scope>NUCLEOTIDE SEQUENCE [LARGE SCALE GENOMIC DNA]</scope>
    <source>
        <strain evidence="11 12">T30PCM01</strain>
    </source>
</reference>
<feature type="transmembrane region" description="Helical" evidence="9">
    <location>
        <begin position="30"/>
        <end position="49"/>
    </location>
</feature>
<protein>
    <recommendedName>
        <fullName evidence="8">Permease IIC component</fullName>
    </recommendedName>
</protein>
<feature type="transmembrane region" description="Helical" evidence="9">
    <location>
        <begin position="285"/>
        <end position="305"/>
    </location>
</feature>
<dbReference type="PATRIC" id="fig|1400520.3.peg.808"/>
<keyword evidence="4 8" id="KW-0762">Sugar transport</keyword>
<feature type="transmembrane region" description="Helical" evidence="9">
    <location>
        <begin position="178"/>
        <end position="198"/>
    </location>
</feature>
<dbReference type="InterPro" id="IPR004796">
    <property type="entry name" value="PTS_IIC_cello"/>
</dbReference>
<dbReference type="PROSITE" id="PS51105">
    <property type="entry name" value="PTS_EIIC_TYPE_3"/>
    <property type="match status" value="1"/>
</dbReference>
<feature type="transmembrane region" description="Helical" evidence="9">
    <location>
        <begin position="344"/>
        <end position="368"/>
    </location>
</feature>
<evidence type="ECO:0000256" key="6">
    <source>
        <dbReference type="ARBA" id="ARBA00022989"/>
    </source>
</evidence>
<dbReference type="InterPro" id="IPR004501">
    <property type="entry name" value="PTS_EIIC_3"/>
</dbReference>
<dbReference type="Pfam" id="PF02378">
    <property type="entry name" value="PTS_EIIC"/>
    <property type="match status" value="1"/>
</dbReference>